<accession>A0A267FUH8</accession>
<dbReference type="SUPFAM" id="SSF53649">
    <property type="entry name" value="Alkaline phosphatase-like"/>
    <property type="match status" value="2"/>
</dbReference>
<dbReference type="InterPro" id="IPR024607">
    <property type="entry name" value="Sulfatase_CS"/>
</dbReference>
<protein>
    <recommendedName>
        <fullName evidence="7">Sulfatase N-terminal domain-containing protein</fullName>
    </recommendedName>
</protein>
<feature type="domain" description="Sulfatase N-terminal" evidence="7">
    <location>
        <begin position="57"/>
        <end position="396"/>
    </location>
</feature>
<dbReference type="Pfam" id="PF00884">
    <property type="entry name" value="Sulfatase"/>
    <property type="match status" value="1"/>
</dbReference>
<evidence type="ECO:0000313" key="9">
    <source>
        <dbReference type="Proteomes" id="UP000215902"/>
    </source>
</evidence>
<comment type="similarity">
    <text evidence="2">Belongs to the sulfatase family.</text>
</comment>
<feature type="coiled-coil region" evidence="6">
    <location>
        <begin position="598"/>
        <end position="625"/>
    </location>
</feature>
<keyword evidence="4" id="KW-0378">Hydrolase</keyword>
<organism evidence="8 9">
    <name type="scientific">Macrostomum lignano</name>
    <dbReference type="NCBI Taxonomy" id="282301"/>
    <lineage>
        <taxon>Eukaryota</taxon>
        <taxon>Metazoa</taxon>
        <taxon>Spiralia</taxon>
        <taxon>Lophotrochozoa</taxon>
        <taxon>Platyhelminthes</taxon>
        <taxon>Rhabditophora</taxon>
        <taxon>Macrostomorpha</taxon>
        <taxon>Macrostomida</taxon>
        <taxon>Macrostomidae</taxon>
        <taxon>Macrostomum</taxon>
    </lineage>
</organism>
<comment type="cofactor">
    <cofactor evidence="1">
        <name>Ca(2+)</name>
        <dbReference type="ChEBI" id="CHEBI:29108"/>
    </cofactor>
</comment>
<dbReference type="Gene3D" id="3.40.720.10">
    <property type="entry name" value="Alkaline Phosphatase, subunit A"/>
    <property type="match status" value="1"/>
</dbReference>
<keyword evidence="5" id="KW-0325">Glycoprotein</keyword>
<keyword evidence="3" id="KW-0732">Signal</keyword>
<name>A0A267FUH8_9PLAT</name>
<dbReference type="AlphaFoldDB" id="A0A267FUH8"/>
<dbReference type="PANTHER" id="PTHR43108:SF16">
    <property type="entry name" value="EXTRACELLULAR SULFATASE SULF-1 HOMOLOG"/>
    <property type="match status" value="1"/>
</dbReference>
<sequence>MLFNKLGLKAKFQSCACRCSKFKMNDRLILLFAVLIAGCLVWPSGTAQLHLTPTQRPNFIIILTDDQDSLLGSLEVMPHLKRHLTDRGVNMQRAFVTTPVCCPSRSSMLTGQYVHNHRVFTNNENCTSATWRRQHEPVTFGKQLNDAGYRTAYIGKYLNKYDGTYVPPGWDRWLGQVKNTKFYNYSVNEDGQLSWHGANYSRDYFTDIVTNRSLDILREWTSGGDEAGDQQAPFLLVMSYPAPHGPEDAAPQHQSLFANDHRHKTASYNRAPSPDKEWLLRRAQPLTPLHQRFTDTLQRKRLQTLQSVDEGLRRLSDWLDSESSSEISNNTFVFYTSDHGYHLGQFGLLKGKSTPYEFDIRVPLIVRGPGVPAGAVLRQPVLNIDLAPTLLDLAGVAPARPMDGASYAPLLLQSKNSSGSSNSSTPWRRSFLVERGRMTFRKLNLRRELEAVRNFGKDERLCNQRHIRAALSCSRGDKFHCVPSNRLAGRYERVKCPGKAACRCRRSVVLPISQYVWKHCWRLQGRTRRRFRSTRSIVEPEEDEYDAEDVAFTRDIDDDSSYFNGNDIDSDYDEGDDYDDIECEYSSLSDLLRDRRMMRLTQRRLDAVQARLNQIRKAMRRNKNTLMRLLGGCACSRDRFSVRVDELPPGRRRLADLLLSTSLRKRRLRRRKRKGGECNLRFMSCFFHDKSHWKTPPYWNDSSICFCGNANNFTYWCLRTVDSTEESLYCEFITGFISYYNITADPHQLVNLAAELPFQRRLELQAKLNRLKSCRGATCSTAGA</sequence>
<keyword evidence="9" id="KW-1185">Reference proteome</keyword>
<keyword evidence="6" id="KW-0175">Coiled coil</keyword>
<dbReference type="InterPro" id="IPR017850">
    <property type="entry name" value="Alkaline_phosphatase_core_sf"/>
</dbReference>
<evidence type="ECO:0000256" key="2">
    <source>
        <dbReference type="ARBA" id="ARBA00008779"/>
    </source>
</evidence>
<dbReference type="Proteomes" id="UP000215902">
    <property type="component" value="Unassembled WGS sequence"/>
</dbReference>
<dbReference type="STRING" id="282301.A0A267FUH8"/>
<reference evidence="8 9" key="1">
    <citation type="submission" date="2017-06" db="EMBL/GenBank/DDBJ databases">
        <title>A platform for efficient transgenesis in Macrostomum lignano, a flatworm model organism for stem cell research.</title>
        <authorList>
            <person name="Berezikov E."/>
        </authorList>
    </citation>
    <scope>NUCLEOTIDE SEQUENCE [LARGE SCALE GENOMIC DNA]</scope>
    <source>
        <strain evidence="8">DV1</strain>
        <tissue evidence="8">Whole organism</tissue>
    </source>
</reference>
<dbReference type="PROSITE" id="PS00149">
    <property type="entry name" value="SULFATASE_2"/>
    <property type="match status" value="1"/>
</dbReference>
<evidence type="ECO:0000256" key="1">
    <source>
        <dbReference type="ARBA" id="ARBA00001913"/>
    </source>
</evidence>
<evidence type="ECO:0000313" key="8">
    <source>
        <dbReference type="EMBL" id="PAA76659.1"/>
    </source>
</evidence>
<dbReference type="OrthoDB" id="96314at2759"/>
<dbReference type="EMBL" id="NIVC01000805">
    <property type="protein sequence ID" value="PAA76659.1"/>
    <property type="molecule type" value="Genomic_DNA"/>
</dbReference>
<dbReference type="GO" id="GO:0008449">
    <property type="term" value="F:N-acetylglucosamine-6-sulfatase activity"/>
    <property type="evidence" value="ECO:0007669"/>
    <property type="project" value="TreeGrafter"/>
</dbReference>
<evidence type="ECO:0000256" key="4">
    <source>
        <dbReference type="ARBA" id="ARBA00022801"/>
    </source>
</evidence>
<dbReference type="InterPro" id="IPR000917">
    <property type="entry name" value="Sulfatase_N"/>
</dbReference>
<evidence type="ECO:0000256" key="6">
    <source>
        <dbReference type="SAM" id="Coils"/>
    </source>
</evidence>
<evidence type="ECO:0000256" key="5">
    <source>
        <dbReference type="ARBA" id="ARBA00023180"/>
    </source>
</evidence>
<proteinExistence type="inferred from homology"/>
<dbReference type="PROSITE" id="PS00523">
    <property type="entry name" value="SULFATASE_1"/>
    <property type="match status" value="1"/>
</dbReference>
<dbReference type="GO" id="GO:0005539">
    <property type="term" value="F:glycosaminoglycan binding"/>
    <property type="evidence" value="ECO:0007669"/>
    <property type="project" value="TreeGrafter"/>
</dbReference>
<gene>
    <name evidence="8" type="ORF">BOX15_Mlig003576g1</name>
</gene>
<evidence type="ECO:0000259" key="7">
    <source>
        <dbReference type="Pfam" id="PF00884"/>
    </source>
</evidence>
<comment type="caution">
    <text evidence="8">The sequence shown here is derived from an EMBL/GenBank/DDBJ whole genome shotgun (WGS) entry which is preliminary data.</text>
</comment>
<dbReference type="PANTHER" id="PTHR43108">
    <property type="entry name" value="N-ACETYLGLUCOSAMINE-6-SULFATASE FAMILY MEMBER"/>
    <property type="match status" value="1"/>
</dbReference>
<evidence type="ECO:0000256" key="3">
    <source>
        <dbReference type="ARBA" id="ARBA00022729"/>
    </source>
</evidence>
<dbReference type="CDD" id="cd16147">
    <property type="entry name" value="G6S"/>
    <property type="match status" value="1"/>
</dbReference>